<dbReference type="EMBL" id="JNBR01000032">
    <property type="protein sequence ID" value="OQS00404.1"/>
    <property type="molecule type" value="Genomic_DNA"/>
</dbReference>
<evidence type="ECO:0000313" key="3">
    <source>
        <dbReference type="Proteomes" id="UP000243579"/>
    </source>
</evidence>
<dbReference type="Proteomes" id="UP000243579">
    <property type="component" value="Unassembled WGS sequence"/>
</dbReference>
<dbReference type="GO" id="GO:0016020">
    <property type="term" value="C:membrane"/>
    <property type="evidence" value="ECO:0007669"/>
    <property type="project" value="InterPro"/>
</dbReference>
<dbReference type="GO" id="GO:0016286">
    <property type="term" value="F:small conductance calcium-activated potassium channel activity"/>
    <property type="evidence" value="ECO:0007669"/>
    <property type="project" value="InterPro"/>
</dbReference>
<name>A0A1V9ZQX8_ACHHY</name>
<feature type="transmembrane region" description="Helical" evidence="1">
    <location>
        <begin position="102"/>
        <end position="120"/>
    </location>
</feature>
<dbReference type="Gene3D" id="1.10.287.70">
    <property type="match status" value="1"/>
</dbReference>
<keyword evidence="3" id="KW-1185">Reference proteome</keyword>
<dbReference type="SUPFAM" id="SSF81324">
    <property type="entry name" value="Voltage-gated potassium channels"/>
    <property type="match status" value="1"/>
</dbReference>
<dbReference type="PANTHER" id="PTHR10153">
    <property type="entry name" value="SMALL CONDUCTANCE CALCIUM-ACTIVATED POTASSIUM CHANNEL"/>
    <property type="match status" value="1"/>
</dbReference>
<proteinExistence type="predicted"/>
<organism evidence="2 3">
    <name type="scientific">Achlya hypogyna</name>
    <name type="common">Oomycete</name>
    <name type="synonym">Protoachlya hypogyna</name>
    <dbReference type="NCBI Taxonomy" id="1202772"/>
    <lineage>
        <taxon>Eukaryota</taxon>
        <taxon>Sar</taxon>
        <taxon>Stramenopiles</taxon>
        <taxon>Oomycota</taxon>
        <taxon>Saprolegniomycetes</taxon>
        <taxon>Saprolegniales</taxon>
        <taxon>Achlyaceae</taxon>
        <taxon>Achlya</taxon>
    </lineage>
</organism>
<feature type="transmembrane region" description="Helical" evidence="1">
    <location>
        <begin position="321"/>
        <end position="342"/>
    </location>
</feature>
<evidence type="ECO:0000256" key="1">
    <source>
        <dbReference type="SAM" id="Phobius"/>
    </source>
</evidence>
<dbReference type="InterPro" id="IPR015449">
    <property type="entry name" value="K_chnl_Ca-activ_SK"/>
</dbReference>
<feature type="transmembrane region" description="Helical" evidence="1">
    <location>
        <begin position="265"/>
        <end position="286"/>
    </location>
</feature>
<reference evidence="2 3" key="1">
    <citation type="journal article" date="2014" name="Genome Biol. Evol.">
        <title>The secreted proteins of Achlya hypogyna and Thraustotheca clavata identify the ancestral oomycete secretome and reveal gene acquisitions by horizontal gene transfer.</title>
        <authorList>
            <person name="Misner I."/>
            <person name="Blouin N."/>
            <person name="Leonard G."/>
            <person name="Richards T.A."/>
            <person name="Lane C.E."/>
        </authorList>
    </citation>
    <scope>NUCLEOTIDE SEQUENCE [LARGE SCALE GENOMIC DNA]</scope>
    <source>
        <strain evidence="2 3">ATCC 48635</strain>
    </source>
</reference>
<dbReference type="STRING" id="1202772.A0A1V9ZQX8"/>
<evidence type="ECO:0000313" key="2">
    <source>
        <dbReference type="EMBL" id="OQS00404.1"/>
    </source>
</evidence>
<gene>
    <name evidence="2" type="ORF">ACHHYP_03629</name>
</gene>
<keyword evidence="1" id="KW-0812">Transmembrane</keyword>
<feature type="transmembrane region" description="Helical" evidence="1">
    <location>
        <begin position="62"/>
        <end position="82"/>
    </location>
</feature>
<protein>
    <submittedName>
        <fullName evidence="2">Voltage-gated Ion Channel (VIC) Superfamily</fullName>
    </submittedName>
</protein>
<sequence>MGVTKLPSPRPPVSPRVDAIYREQIRRRSEANDPLWQRATSSLNNLKSARSLRAKRYRIETWMTFFAMVSVVAAAVSMQLSIVQTTKAVSFDGVDSVFAIEVLRSIIATCTIFLYGLMFLRFDTVCSLRISSSRLHPHARFYHPSSGLVGKAVVELLVLSLHVPPHFARTFIANRFMGAPSLDDSGRFCDDGLRLDPSGFCYLDLPWSTDAFDVIVFLRLYVLFRMLRHQLGFESPDIEFQGSQWHVRTSSFWFTVKYMFHAQPVFFSAVCFGTTWVCTGLIVEFLEHSINPDIDSATEALWLAVLTMATVGLGSTPPSSLQGQVAIVAGGIVGGAIMNALLTSVLISSLRVTEAEESVIDVIDARKHHLAHHETSIALLQAFGRHVLVRSQAKSSSRGARSTLLRVHRAAVAFKVARSRLQSRSHDDVLDLCRDTVADHVAAVSTETSATLEAIEHKLLKLQHRLQLQPQYML</sequence>
<keyword evidence="1" id="KW-0472">Membrane</keyword>
<keyword evidence="1" id="KW-1133">Transmembrane helix</keyword>
<dbReference type="OrthoDB" id="433309at2759"/>
<accession>A0A1V9ZQX8</accession>
<dbReference type="AlphaFoldDB" id="A0A1V9ZQX8"/>
<comment type="caution">
    <text evidence="2">The sequence shown here is derived from an EMBL/GenBank/DDBJ whole genome shotgun (WGS) entry which is preliminary data.</text>
</comment>